<dbReference type="EMBL" id="JAAMPJ010000007">
    <property type="protein sequence ID" value="NGY62437.1"/>
    <property type="molecule type" value="Genomic_DNA"/>
</dbReference>
<evidence type="ECO:0000313" key="2">
    <source>
        <dbReference type="Proteomes" id="UP000481360"/>
    </source>
</evidence>
<organism evidence="1 2">
    <name type="scientific">Lentzea alba</name>
    <dbReference type="NCBI Taxonomy" id="2714351"/>
    <lineage>
        <taxon>Bacteria</taxon>
        <taxon>Bacillati</taxon>
        <taxon>Actinomycetota</taxon>
        <taxon>Actinomycetes</taxon>
        <taxon>Pseudonocardiales</taxon>
        <taxon>Pseudonocardiaceae</taxon>
        <taxon>Lentzea</taxon>
    </lineage>
</organism>
<dbReference type="Pfam" id="PF19689">
    <property type="entry name" value="DUF6190"/>
    <property type="match status" value="1"/>
</dbReference>
<dbReference type="RefSeq" id="WP_166049883.1">
    <property type="nucleotide sequence ID" value="NZ_JAAMPJ010000007.1"/>
</dbReference>
<dbReference type="InterPro" id="IPR045685">
    <property type="entry name" value="DUF6190"/>
</dbReference>
<dbReference type="Proteomes" id="UP000481360">
    <property type="component" value="Unassembled WGS sequence"/>
</dbReference>
<dbReference type="AlphaFoldDB" id="A0A7C9W0N4"/>
<keyword evidence="2" id="KW-1185">Reference proteome</keyword>
<sequence>MATDAVVVDASAFLGMHSSDDAVRRSCKAFFALRLDRPLVMSLEEVGRCDDAVWRFPRAVQDAYYPFMDNLHTDARIERVSYEEDDVRTALDHPALAGLLMAERLLLGLVLRLGAVLHTANDRLLTRRLPVRPIPEADAGFPDGLERLYRESLALRVPAGTRRPC</sequence>
<protein>
    <recommendedName>
        <fullName evidence="3">PIN domain-containing protein</fullName>
    </recommendedName>
</protein>
<evidence type="ECO:0008006" key="3">
    <source>
        <dbReference type="Google" id="ProtNLM"/>
    </source>
</evidence>
<reference evidence="1 2" key="1">
    <citation type="submission" date="2020-03" db="EMBL/GenBank/DDBJ databases">
        <title>Isolation and identification of active actinomycetes.</title>
        <authorList>
            <person name="Sun X."/>
        </authorList>
    </citation>
    <scope>NUCLEOTIDE SEQUENCE [LARGE SCALE GENOMIC DNA]</scope>
    <source>
        <strain evidence="1 2">NEAU-D13</strain>
    </source>
</reference>
<proteinExistence type="predicted"/>
<evidence type="ECO:0000313" key="1">
    <source>
        <dbReference type="EMBL" id="NGY62437.1"/>
    </source>
</evidence>
<name>A0A7C9W0N4_9PSEU</name>
<gene>
    <name evidence="1" type="ORF">G7043_26280</name>
</gene>
<accession>A0A7C9W0N4</accession>
<comment type="caution">
    <text evidence="1">The sequence shown here is derived from an EMBL/GenBank/DDBJ whole genome shotgun (WGS) entry which is preliminary data.</text>
</comment>